<feature type="region of interest" description="Disordered" evidence="1">
    <location>
        <begin position="1"/>
        <end position="129"/>
    </location>
</feature>
<evidence type="ECO:0000313" key="2">
    <source>
        <dbReference type="EMBL" id="VEU39973.1"/>
    </source>
</evidence>
<feature type="compositionally biased region" description="Low complexity" evidence="1">
    <location>
        <begin position="267"/>
        <end position="278"/>
    </location>
</feature>
<reference evidence="2 3" key="1">
    <citation type="submission" date="2019-01" db="EMBL/GenBank/DDBJ databases">
        <authorList>
            <person name="Ferrante I. M."/>
        </authorList>
    </citation>
    <scope>NUCLEOTIDE SEQUENCE [LARGE SCALE GENOMIC DNA]</scope>
    <source>
        <strain evidence="2 3">B856</strain>
    </source>
</reference>
<proteinExistence type="predicted"/>
<accession>A0A448ZD46</accession>
<feature type="compositionally biased region" description="Basic and acidic residues" evidence="1">
    <location>
        <begin position="65"/>
        <end position="124"/>
    </location>
</feature>
<feature type="compositionally biased region" description="Polar residues" evidence="1">
    <location>
        <begin position="728"/>
        <end position="744"/>
    </location>
</feature>
<feature type="region of interest" description="Disordered" evidence="1">
    <location>
        <begin position="375"/>
        <end position="411"/>
    </location>
</feature>
<sequence>MPSSSSRASARKKRPSRDLSDSDDSDDDELFADAFSASRSSIRRSARDAEAKKKKRMAQMNALFDDGRIKLQRESRMDEIHRRNSDLLRDNDLEKKQAAADTHSESDGDKPGNEKSDSQEDHQESYYGNLQPVDTKETLCLGSRRTLQLSNVMDISSSLGPGNKKSRCATTACTTAWSSFDEALTDFRTLLLINQQQQITSQFTSLREELLQSRVTKSQNLFRMYLKEQLMCKQENADRVKRIPVDILRWLMSLACGPMARGCSIGNSGNSSSSSKNNQMNRETKMTKQSSTGRTKKVAEKENSSSRTTDSEASLRIWSDAKLGCYRTLSNLWSHGLGFPLQQEENKEVYLLSLSALSDQLCQWFGSTLPLETRRENKGKNENADNRIGNAVSEVRPSSSPSTSPATGLVGKNNQGSIRLVNDRDALSHFLELWALALRQQNYNSMIENNVFLVDFCYDKNDREGFQRDICNTIVAVLWVGLDPAFASSDSAKDDCNRSIQTIIQCLLDRVRWEAEAHDEQSNCSKDGVNVSYEQCLERLSERICTTWSTKLGRGLKGTDAYDDDQAWLSLARTVAMLENMDISFEDENDGQHRTISSLKDFQLCLCESILNRAFSYKHDDRNKNRKETKTETSNTDNWVPSRVKEEMVKLGIPDEARSSQSWKALALACIGLAKLAIFFPEREASKCFATMHICTVCFRLAVVDLQKTIKERCLNETKKEDFEENENVQPSNKSDTADSSESVTDNNILEKHALYDAFERIESLTQMISSRTRVLIMQNICYPWASHMAETMRTYARLQKGEFTPAFLKDTPLKQQAKINAFFNSS</sequence>
<dbReference type="AlphaFoldDB" id="A0A448ZD46"/>
<evidence type="ECO:0000256" key="1">
    <source>
        <dbReference type="SAM" id="MobiDB-lite"/>
    </source>
</evidence>
<evidence type="ECO:0000313" key="3">
    <source>
        <dbReference type="Proteomes" id="UP000291116"/>
    </source>
</evidence>
<dbReference type="OrthoDB" id="52773at2759"/>
<organism evidence="2 3">
    <name type="scientific">Pseudo-nitzschia multistriata</name>
    <dbReference type="NCBI Taxonomy" id="183589"/>
    <lineage>
        <taxon>Eukaryota</taxon>
        <taxon>Sar</taxon>
        <taxon>Stramenopiles</taxon>
        <taxon>Ochrophyta</taxon>
        <taxon>Bacillariophyta</taxon>
        <taxon>Bacillariophyceae</taxon>
        <taxon>Bacillariophycidae</taxon>
        <taxon>Bacillariales</taxon>
        <taxon>Bacillariaceae</taxon>
        <taxon>Pseudo-nitzschia</taxon>
    </lineage>
</organism>
<feature type="region of interest" description="Disordered" evidence="1">
    <location>
        <begin position="721"/>
        <end position="744"/>
    </location>
</feature>
<feature type="region of interest" description="Disordered" evidence="1">
    <location>
        <begin position="267"/>
        <end position="312"/>
    </location>
</feature>
<feature type="compositionally biased region" description="Acidic residues" evidence="1">
    <location>
        <begin position="21"/>
        <end position="31"/>
    </location>
</feature>
<protein>
    <submittedName>
        <fullName evidence="2">Uncharacterized protein</fullName>
    </submittedName>
</protein>
<feature type="compositionally biased region" description="Basic and acidic residues" evidence="1">
    <location>
        <begin position="375"/>
        <end position="385"/>
    </location>
</feature>
<gene>
    <name evidence="2" type="ORF">PSNMU_V1.4_AUG-EV-PASAV3_0068510</name>
</gene>
<dbReference type="Proteomes" id="UP000291116">
    <property type="component" value="Unassembled WGS sequence"/>
</dbReference>
<keyword evidence="3" id="KW-1185">Reference proteome</keyword>
<name>A0A448ZD46_9STRA</name>
<dbReference type="EMBL" id="CAACVS010000247">
    <property type="protein sequence ID" value="VEU39973.1"/>
    <property type="molecule type" value="Genomic_DNA"/>
</dbReference>